<name>A0A4S4KUW4_9APHY</name>
<dbReference type="InterPro" id="IPR011990">
    <property type="entry name" value="TPR-like_helical_dom_sf"/>
</dbReference>
<dbReference type="SMART" id="SM00028">
    <property type="entry name" value="TPR"/>
    <property type="match status" value="3"/>
</dbReference>
<keyword evidence="2" id="KW-1185">Reference proteome</keyword>
<dbReference type="AlphaFoldDB" id="A0A4S4KUW4"/>
<sequence length="342" mass="37890">MTGSRLITQFQESGRIKDVHDAITYLVDALALPPSGPEGPIEDEDEMMVILAATVSILGDAYKLRFEALDRNEDLDEAIDSCAKALTFCPTDDPRRSSFMEDLAQVFQIRFERKGQLEDIDEAIDLLREALTLSTMGDDEEALRSLASSLNWLGDVLILRFGALSELVDLDEAITNYAKALAFCTSDDPKRLSFLHDLVQAHVSRFRKAGKTRDIDEVIGLLREALVLPSTRHGHGAINSRLSALDQLGDAFMLRFHQLSLIEDVDSAVETYTNALALCPETGPLRLAVLDNLLGALLARFRKADRIEDIDKAIDLQRQGLTLMSDEEEDTELEALASHVCS</sequence>
<accession>A0A4S4KUW4</accession>
<dbReference type="Gene3D" id="1.25.40.10">
    <property type="entry name" value="Tetratricopeptide repeat domain"/>
    <property type="match status" value="1"/>
</dbReference>
<dbReference type="SUPFAM" id="SSF48452">
    <property type="entry name" value="TPR-like"/>
    <property type="match status" value="1"/>
</dbReference>
<gene>
    <name evidence="1" type="ORF">EW026_g721</name>
</gene>
<reference evidence="1 2" key="1">
    <citation type="submission" date="2019-02" db="EMBL/GenBank/DDBJ databases">
        <title>Genome sequencing of the rare red list fungi Phlebia centrifuga.</title>
        <authorList>
            <person name="Buettner E."/>
            <person name="Kellner H."/>
        </authorList>
    </citation>
    <scope>NUCLEOTIDE SEQUENCE [LARGE SCALE GENOMIC DNA]</scope>
    <source>
        <strain evidence="1 2">DSM 108282</strain>
    </source>
</reference>
<evidence type="ECO:0000313" key="2">
    <source>
        <dbReference type="Proteomes" id="UP000309038"/>
    </source>
</evidence>
<protein>
    <recommendedName>
        <fullName evidence="3">Tetratricopeptide repeat protein</fullName>
    </recommendedName>
</protein>
<comment type="caution">
    <text evidence="1">The sequence shown here is derived from an EMBL/GenBank/DDBJ whole genome shotgun (WGS) entry which is preliminary data.</text>
</comment>
<evidence type="ECO:0000313" key="1">
    <source>
        <dbReference type="EMBL" id="THH02101.1"/>
    </source>
</evidence>
<dbReference type="Proteomes" id="UP000309038">
    <property type="component" value="Unassembled WGS sequence"/>
</dbReference>
<proteinExistence type="predicted"/>
<evidence type="ECO:0008006" key="3">
    <source>
        <dbReference type="Google" id="ProtNLM"/>
    </source>
</evidence>
<dbReference type="EMBL" id="SGPJ01000011">
    <property type="protein sequence ID" value="THH02101.1"/>
    <property type="molecule type" value="Genomic_DNA"/>
</dbReference>
<dbReference type="InterPro" id="IPR019734">
    <property type="entry name" value="TPR_rpt"/>
</dbReference>
<organism evidence="1 2">
    <name type="scientific">Hermanssonia centrifuga</name>
    <dbReference type="NCBI Taxonomy" id="98765"/>
    <lineage>
        <taxon>Eukaryota</taxon>
        <taxon>Fungi</taxon>
        <taxon>Dikarya</taxon>
        <taxon>Basidiomycota</taxon>
        <taxon>Agaricomycotina</taxon>
        <taxon>Agaricomycetes</taxon>
        <taxon>Polyporales</taxon>
        <taxon>Meruliaceae</taxon>
        <taxon>Hermanssonia</taxon>
    </lineage>
</organism>